<dbReference type="InterPro" id="IPR050147">
    <property type="entry name" value="Ser/Thr_Dehydratase"/>
</dbReference>
<dbReference type="OrthoDB" id="9811476at2"/>
<dbReference type="GO" id="GO:0009097">
    <property type="term" value="P:isoleucine biosynthetic process"/>
    <property type="evidence" value="ECO:0007669"/>
    <property type="project" value="TreeGrafter"/>
</dbReference>
<dbReference type="Pfam" id="PF00291">
    <property type="entry name" value="PALP"/>
    <property type="match status" value="1"/>
</dbReference>
<dbReference type="GO" id="GO:0006565">
    <property type="term" value="P:L-serine catabolic process"/>
    <property type="evidence" value="ECO:0007669"/>
    <property type="project" value="TreeGrafter"/>
</dbReference>
<dbReference type="PANTHER" id="PTHR48078:SF6">
    <property type="entry name" value="L-THREONINE DEHYDRATASE CATABOLIC TDCB"/>
    <property type="match status" value="1"/>
</dbReference>
<dbReference type="CDD" id="cd01562">
    <property type="entry name" value="Thr-dehyd"/>
    <property type="match status" value="1"/>
</dbReference>
<protein>
    <recommendedName>
        <fullName evidence="4">threonine ammonia-lyase</fullName>
        <ecNumber evidence="4">4.3.1.19</ecNumber>
    </recommendedName>
    <alternativeName>
        <fullName evidence="8">Threonine deaminase</fullName>
    </alternativeName>
</protein>
<dbReference type="EMBL" id="SMKU01000149">
    <property type="protein sequence ID" value="TDD80657.1"/>
    <property type="molecule type" value="Genomic_DNA"/>
</dbReference>
<evidence type="ECO:0000256" key="8">
    <source>
        <dbReference type="ARBA" id="ARBA00031427"/>
    </source>
</evidence>
<proteinExistence type="inferred from homology"/>
<dbReference type="GO" id="GO:0006567">
    <property type="term" value="P:L-threonine catabolic process"/>
    <property type="evidence" value="ECO:0007669"/>
    <property type="project" value="TreeGrafter"/>
</dbReference>
<evidence type="ECO:0000256" key="3">
    <source>
        <dbReference type="ARBA" id="ARBA00010869"/>
    </source>
</evidence>
<name>A0A4V2YV99_9ACTN</name>
<evidence type="ECO:0000256" key="5">
    <source>
        <dbReference type="ARBA" id="ARBA00022898"/>
    </source>
</evidence>
<keyword evidence="5" id="KW-0663">Pyridoxal phosphate</keyword>
<evidence type="ECO:0000259" key="9">
    <source>
        <dbReference type="Pfam" id="PF00291"/>
    </source>
</evidence>
<comment type="similarity">
    <text evidence="3">Belongs to the serine/threonine dehydratase family.</text>
</comment>
<dbReference type="FunFam" id="3.40.50.1100:FF:000005">
    <property type="entry name" value="Threonine dehydratase catabolic"/>
    <property type="match status" value="1"/>
</dbReference>
<dbReference type="InterPro" id="IPR000634">
    <property type="entry name" value="Ser/Thr_deHydtase_PyrdxlP-BS"/>
</dbReference>
<dbReference type="SUPFAM" id="SSF53686">
    <property type="entry name" value="Tryptophan synthase beta subunit-like PLP-dependent enzymes"/>
    <property type="match status" value="1"/>
</dbReference>
<evidence type="ECO:0000313" key="11">
    <source>
        <dbReference type="Proteomes" id="UP000294513"/>
    </source>
</evidence>
<dbReference type="Proteomes" id="UP000294513">
    <property type="component" value="Unassembled WGS sequence"/>
</dbReference>
<dbReference type="InterPro" id="IPR001926">
    <property type="entry name" value="TrpB-like_PALP"/>
</dbReference>
<dbReference type="RefSeq" id="WP_131897513.1">
    <property type="nucleotide sequence ID" value="NZ_SMKU01000149.1"/>
</dbReference>
<dbReference type="Gene3D" id="3.40.50.1100">
    <property type="match status" value="2"/>
</dbReference>
<dbReference type="EC" id="4.3.1.19" evidence="4"/>
<dbReference type="GO" id="GO:0004794">
    <property type="term" value="F:threonine deaminase activity"/>
    <property type="evidence" value="ECO:0007669"/>
    <property type="project" value="UniProtKB-EC"/>
</dbReference>
<evidence type="ECO:0000256" key="4">
    <source>
        <dbReference type="ARBA" id="ARBA00012096"/>
    </source>
</evidence>
<sequence length="319" mass="33602">MSDLVSLAEIERAAGRLEGVTVRTPLVPFPVGDASLLVKPESLQPVGAFKLRGAYATISSLPGDVRERGVVTHSSGNHARAVAYTARALGIRAVLVMPHTTPGVKVEACIALGAEIVYVEPTVEARAGTAAKLASAHGFTLVPPYDDRRVIAGQGTVGLEIVQDRPDVDVVLVPVSGGGLVSGIATAVKALRPEARVIGVEPELAADARDSLREGRPVSWAAERTGRTIADALRVQQVGDLPFAHMRALVDGIVTVTDDEIRLAMRRLAREARLIAEPGGAVATAAYLYHRDELPAARTYVSVLSGGNVDPALFRDILK</sequence>
<dbReference type="InterPro" id="IPR036052">
    <property type="entry name" value="TrpB-like_PALP_sf"/>
</dbReference>
<organism evidence="10 11">
    <name type="scientific">Actinomadura rubrisoli</name>
    <dbReference type="NCBI Taxonomy" id="2530368"/>
    <lineage>
        <taxon>Bacteria</taxon>
        <taxon>Bacillati</taxon>
        <taxon>Actinomycetota</taxon>
        <taxon>Actinomycetes</taxon>
        <taxon>Streptosporangiales</taxon>
        <taxon>Thermomonosporaceae</taxon>
        <taxon>Actinomadura</taxon>
    </lineage>
</organism>
<keyword evidence="11" id="KW-1185">Reference proteome</keyword>
<dbReference type="AlphaFoldDB" id="A0A4V2YV99"/>
<feature type="domain" description="Tryptophan synthase beta chain-like PALP" evidence="9">
    <location>
        <begin position="23"/>
        <end position="306"/>
    </location>
</feature>
<evidence type="ECO:0000256" key="6">
    <source>
        <dbReference type="ARBA" id="ARBA00023239"/>
    </source>
</evidence>
<dbReference type="PANTHER" id="PTHR48078">
    <property type="entry name" value="THREONINE DEHYDRATASE, MITOCHONDRIAL-RELATED"/>
    <property type="match status" value="1"/>
</dbReference>
<keyword evidence="6" id="KW-0456">Lyase</keyword>
<evidence type="ECO:0000256" key="1">
    <source>
        <dbReference type="ARBA" id="ARBA00001274"/>
    </source>
</evidence>
<gene>
    <name evidence="10" type="ORF">E1298_25505</name>
</gene>
<dbReference type="FunFam" id="3.40.50.1100:FF:000007">
    <property type="entry name" value="L-threonine dehydratase catabolic TdcB"/>
    <property type="match status" value="1"/>
</dbReference>
<evidence type="ECO:0000313" key="10">
    <source>
        <dbReference type="EMBL" id="TDD80657.1"/>
    </source>
</evidence>
<reference evidence="10 11" key="1">
    <citation type="submission" date="2019-03" db="EMBL/GenBank/DDBJ databases">
        <title>Draft genome sequences of novel Actinobacteria.</title>
        <authorList>
            <person name="Sahin N."/>
            <person name="Ay H."/>
            <person name="Saygin H."/>
        </authorList>
    </citation>
    <scope>NUCLEOTIDE SEQUENCE [LARGE SCALE GENOMIC DNA]</scope>
    <source>
        <strain evidence="10 11">H3C3</strain>
    </source>
</reference>
<dbReference type="PROSITE" id="PS00165">
    <property type="entry name" value="DEHYDRATASE_SER_THR"/>
    <property type="match status" value="1"/>
</dbReference>
<evidence type="ECO:0000256" key="7">
    <source>
        <dbReference type="ARBA" id="ARBA00025527"/>
    </source>
</evidence>
<comment type="caution">
    <text evidence="10">The sequence shown here is derived from an EMBL/GenBank/DDBJ whole genome shotgun (WGS) entry which is preliminary data.</text>
</comment>
<dbReference type="GO" id="GO:0030170">
    <property type="term" value="F:pyridoxal phosphate binding"/>
    <property type="evidence" value="ECO:0007669"/>
    <property type="project" value="InterPro"/>
</dbReference>
<comment type="cofactor">
    <cofactor evidence="2">
        <name>pyridoxal 5'-phosphate</name>
        <dbReference type="ChEBI" id="CHEBI:597326"/>
    </cofactor>
</comment>
<comment type="function">
    <text evidence="7">Catalyzes the anaerobic formation of alpha-ketobutyrate and ammonia from threonine in a two-step reaction. The first step involved a dehydration of threonine and a production of enamine intermediates (aminocrotonate), which tautomerizes to its imine form (iminobutyrate). Both intermediates are unstable and short-lived. The second step is the nonenzymatic hydrolysis of the enamine/imine intermediates to form 2-ketobutyrate and free ammonia. In the low water environment of the cell, the second step is accelerated by RidA.</text>
</comment>
<accession>A0A4V2YV99</accession>
<comment type="catalytic activity">
    <reaction evidence="1">
        <text>L-threonine = 2-oxobutanoate + NH4(+)</text>
        <dbReference type="Rhea" id="RHEA:22108"/>
        <dbReference type="ChEBI" id="CHEBI:16763"/>
        <dbReference type="ChEBI" id="CHEBI:28938"/>
        <dbReference type="ChEBI" id="CHEBI:57926"/>
        <dbReference type="EC" id="4.3.1.19"/>
    </reaction>
</comment>
<evidence type="ECO:0000256" key="2">
    <source>
        <dbReference type="ARBA" id="ARBA00001933"/>
    </source>
</evidence>
<dbReference type="GO" id="GO:0003941">
    <property type="term" value="F:L-serine ammonia-lyase activity"/>
    <property type="evidence" value="ECO:0007669"/>
    <property type="project" value="TreeGrafter"/>
</dbReference>